<dbReference type="EMBL" id="KV228696">
    <property type="protein sequence ID" value="KZT75535.1"/>
    <property type="molecule type" value="Genomic_DNA"/>
</dbReference>
<keyword evidence="1" id="KW-0223">Dioxygenase</keyword>
<keyword evidence="2" id="KW-1185">Reference proteome</keyword>
<sequence>MKEYVSSILCLLKVPLHFVGHRRHHIASSLKLVVRPLLKRHQLLRADIGRGFLRRALLYRIKKFLRSQHNVEVAKSVLVVQTGELVAIQYSNEWVFDRRHYKCSYTENKTDIHY</sequence>
<organism evidence="1 2">
    <name type="scientific">Dorcoceras hygrometricum</name>
    <dbReference type="NCBI Taxonomy" id="472368"/>
    <lineage>
        <taxon>Eukaryota</taxon>
        <taxon>Viridiplantae</taxon>
        <taxon>Streptophyta</taxon>
        <taxon>Embryophyta</taxon>
        <taxon>Tracheophyta</taxon>
        <taxon>Spermatophyta</taxon>
        <taxon>Magnoliopsida</taxon>
        <taxon>eudicotyledons</taxon>
        <taxon>Gunneridae</taxon>
        <taxon>Pentapetalae</taxon>
        <taxon>asterids</taxon>
        <taxon>lamiids</taxon>
        <taxon>Lamiales</taxon>
        <taxon>Gesneriaceae</taxon>
        <taxon>Didymocarpoideae</taxon>
        <taxon>Trichosporeae</taxon>
        <taxon>Loxocarpinae</taxon>
        <taxon>Dorcoceras</taxon>
    </lineage>
</organism>
<dbReference type="Proteomes" id="UP000250235">
    <property type="component" value="Unassembled WGS sequence"/>
</dbReference>
<proteinExistence type="predicted"/>
<name>A0A2Z6ZR20_9LAMI</name>
<dbReference type="GO" id="GO:0051213">
    <property type="term" value="F:dioxygenase activity"/>
    <property type="evidence" value="ECO:0007669"/>
    <property type="project" value="UniProtKB-KW"/>
</dbReference>
<keyword evidence="1" id="KW-0560">Oxidoreductase</keyword>
<protein>
    <submittedName>
        <fullName evidence="1">Carotenoid 9,10(9',10')-cleavage dioxygenase 1-like</fullName>
    </submittedName>
</protein>
<gene>
    <name evidence="1" type="ORF">F511_47440</name>
</gene>
<evidence type="ECO:0000313" key="1">
    <source>
        <dbReference type="EMBL" id="KZT75535.1"/>
    </source>
</evidence>
<dbReference type="AlphaFoldDB" id="A0A2Z6ZR20"/>
<evidence type="ECO:0000313" key="2">
    <source>
        <dbReference type="Proteomes" id="UP000250235"/>
    </source>
</evidence>
<reference evidence="1 2" key="1">
    <citation type="journal article" date="2015" name="Proc. Natl. Acad. Sci. U.S.A.">
        <title>The resurrection genome of Boea hygrometrica: A blueprint for survival of dehydration.</title>
        <authorList>
            <person name="Xiao L."/>
            <person name="Yang G."/>
            <person name="Zhang L."/>
            <person name="Yang X."/>
            <person name="Zhao S."/>
            <person name="Ji Z."/>
            <person name="Zhou Q."/>
            <person name="Hu M."/>
            <person name="Wang Y."/>
            <person name="Chen M."/>
            <person name="Xu Y."/>
            <person name="Jin H."/>
            <person name="Xiao X."/>
            <person name="Hu G."/>
            <person name="Bao F."/>
            <person name="Hu Y."/>
            <person name="Wan P."/>
            <person name="Li L."/>
            <person name="Deng X."/>
            <person name="Kuang T."/>
            <person name="Xiang C."/>
            <person name="Zhu J.K."/>
            <person name="Oliver M.J."/>
            <person name="He Y."/>
        </authorList>
    </citation>
    <scope>NUCLEOTIDE SEQUENCE [LARGE SCALE GENOMIC DNA]</scope>
    <source>
        <strain evidence="2">cv. XS01</strain>
    </source>
</reference>
<accession>A0A2Z6ZR20</accession>